<proteinExistence type="predicted"/>
<evidence type="ECO:0000313" key="3">
    <source>
        <dbReference type="Proteomes" id="UP000707356"/>
    </source>
</evidence>
<evidence type="ECO:0000313" key="2">
    <source>
        <dbReference type="EMBL" id="MBW4465035.1"/>
    </source>
</evidence>
<name>A0A951P9X1_9CYAN</name>
<dbReference type="Proteomes" id="UP000707356">
    <property type="component" value="Unassembled WGS sequence"/>
</dbReference>
<evidence type="ECO:0000259" key="1">
    <source>
        <dbReference type="Pfam" id="PF05228"/>
    </source>
</evidence>
<reference evidence="2" key="1">
    <citation type="submission" date="2021-05" db="EMBL/GenBank/DDBJ databases">
        <authorList>
            <person name="Pietrasiak N."/>
            <person name="Ward R."/>
            <person name="Stajich J.E."/>
            <person name="Kurbessoian T."/>
        </authorList>
    </citation>
    <scope>NUCLEOTIDE SEQUENCE</scope>
    <source>
        <strain evidence="2">GSE-TBD4-15B</strain>
    </source>
</reference>
<feature type="domain" description="CHASE4" evidence="1">
    <location>
        <begin position="58"/>
        <end position="205"/>
    </location>
</feature>
<comment type="caution">
    <text evidence="2">The sequence shown here is derived from an EMBL/GenBank/DDBJ whole genome shotgun (WGS) entry which is preliminary data.</text>
</comment>
<dbReference type="InterPro" id="IPR007892">
    <property type="entry name" value="CHASE4"/>
</dbReference>
<gene>
    <name evidence="2" type="ORF">KME07_06300</name>
</gene>
<dbReference type="AlphaFoldDB" id="A0A951P9X1"/>
<dbReference type="EMBL" id="JAHHHV010000028">
    <property type="protein sequence ID" value="MBW4465035.1"/>
    <property type="molecule type" value="Genomic_DNA"/>
</dbReference>
<protein>
    <recommendedName>
        <fullName evidence="1">CHASE4 domain-containing protein</fullName>
    </recommendedName>
</protein>
<reference evidence="2" key="2">
    <citation type="journal article" date="2022" name="Microbiol. Resour. Announc.">
        <title>Metagenome Sequencing to Explore Phylogenomics of Terrestrial Cyanobacteria.</title>
        <authorList>
            <person name="Ward R.D."/>
            <person name="Stajich J.E."/>
            <person name="Johansen J.R."/>
            <person name="Huntemann M."/>
            <person name="Clum A."/>
            <person name="Foster B."/>
            <person name="Foster B."/>
            <person name="Roux S."/>
            <person name="Palaniappan K."/>
            <person name="Varghese N."/>
            <person name="Mukherjee S."/>
            <person name="Reddy T.B.K."/>
            <person name="Daum C."/>
            <person name="Copeland A."/>
            <person name="Chen I.A."/>
            <person name="Ivanova N.N."/>
            <person name="Kyrpides N.C."/>
            <person name="Shapiro N."/>
            <person name="Eloe-Fadrosh E.A."/>
            <person name="Pietrasiak N."/>
        </authorList>
    </citation>
    <scope>NUCLEOTIDE SEQUENCE</scope>
    <source>
        <strain evidence="2">GSE-TBD4-15B</strain>
    </source>
</reference>
<dbReference type="Pfam" id="PF05228">
    <property type="entry name" value="CHASE4"/>
    <property type="match status" value="1"/>
</dbReference>
<accession>A0A951P9X1</accession>
<organism evidence="2 3">
    <name type="scientific">Pegethrix bostrychoides GSE-TBD4-15B</name>
    <dbReference type="NCBI Taxonomy" id="2839662"/>
    <lineage>
        <taxon>Bacteria</taxon>
        <taxon>Bacillati</taxon>
        <taxon>Cyanobacteriota</taxon>
        <taxon>Cyanophyceae</taxon>
        <taxon>Oculatellales</taxon>
        <taxon>Oculatellaceae</taxon>
        <taxon>Pegethrix</taxon>
    </lineage>
</organism>
<sequence>MALRRLPVIFGLTFVGTIGALYGVASQVLLHSFLQVEQQRTQDDVQRVLELVAGQQTAIFSGLVDYSSWDATYAYAQGKKPDYTAVDLTDSSFTALNIDLAVISDAKNRILHSAVYDPQTASRKPLPASLNTNLTQRSVLQRHIQKNEPRLQFVMLSNRPVLVVSQPILMSEGHGSPAGNMMFGKYLDAGLLQKLSKLTRLSLEVREVDPKNWTGG</sequence>